<evidence type="ECO:0000256" key="2">
    <source>
        <dbReference type="SAM" id="MobiDB-lite"/>
    </source>
</evidence>
<dbReference type="InterPro" id="IPR036869">
    <property type="entry name" value="J_dom_sf"/>
</dbReference>
<evidence type="ECO:0000313" key="3">
    <source>
        <dbReference type="EMBL" id="GLC49990.1"/>
    </source>
</evidence>
<evidence type="ECO:0008006" key="5">
    <source>
        <dbReference type="Google" id="ProtNLM"/>
    </source>
</evidence>
<keyword evidence="1" id="KW-0175">Coiled coil</keyword>
<comment type="caution">
    <text evidence="3">The sequence shown here is derived from an EMBL/GenBank/DDBJ whole genome shotgun (WGS) entry which is preliminary data.</text>
</comment>
<feature type="coiled-coil region" evidence="1">
    <location>
        <begin position="408"/>
        <end position="458"/>
    </location>
</feature>
<accession>A0A9W6BDX3</accession>
<keyword evidence="4" id="KW-1185">Reference proteome</keyword>
<dbReference type="EMBL" id="BRXU01000003">
    <property type="protein sequence ID" value="GLC49990.1"/>
    <property type="molecule type" value="Genomic_DNA"/>
</dbReference>
<reference evidence="3 4" key="1">
    <citation type="journal article" date="2023" name="Commun. Biol.">
        <title>Reorganization of the ancestral sex-determining regions during the evolution of trioecy in Pleodorina starrii.</title>
        <authorList>
            <person name="Takahashi K."/>
            <person name="Suzuki S."/>
            <person name="Kawai-Toyooka H."/>
            <person name="Yamamoto K."/>
            <person name="Hamaji T."/>
            <person name="Ootsuki R."/>
            <person name="Yamaguchi H."/>
            <person name="Kawachi M."/>
            <person name="Higashiyama T."/>
            <person name="Nozaki H."/>
        </authorList>
    </citation>
    <scope>NUCLEOTIDE SEQUENCE [LARGE SCALE GENOMIC DNA]</scope>
    <source>
        <strain evidence="3 4">NIES-4479</strain>
    </source>
</reference>
<evidence type="ECO:0000256" key="1">
    <source>
        <dbReference type="SAM" id="Coils"/>
    </source>
</evidence>
<proteinExistence type="predicted"/>
<gene>
    <name evidence="3" type="primary">PLEST010668</name>
    <name evidence="3" type="ORF">PLESTB_000330400</name>
</gene>
<name>A0A9W6BDX3_9CHLO</name>
<organism evidence="3 4">
    <name type="scientific">Pleodorina starrii</name>
    <dbReference type="NCBI Taxonomy" id="330485"/>
    <lineage>
        <taxon>Eukaryota</taxon>
        <taxon>Viridiplantae</taxon>
        <taxon>Chlorophyta</taxon>
        <taxon>core chlorophytes</taxon>
        <taxon>Chlorophyceae</taxon>
        <taxon>CS clade</taxon>
        <taxon>Chlamydomonadales</taxon>
        <taxon>Volvocaceae</taxon>
        <taxon>Pleodorina</taxon>
    </lineage>
</organism>
<evidence type="ECO:0000313" key="4">
    <source>
        <dbReference type="Proteomes" id="UP001165080"/>
    </source>
</evidence>
<dbReference type="AlphaFoldDB" id="A0A9W6BDX3"/>
<sequence>MPKRQNDPQAAQADGDEQSAKKAKAAAERADRREQERLRREKMKAAKRAHQEYVSTAEARFREAQAGNDPKSRSNKLRSDANALYQSLDGLDPCFLTTKISQIEGLYSNALQTASTPLEKSSASKNLAALARRTLRLTRADGTTSLQLQVTALKHYVSALFWGSQCQTIAWMDDIFSAARELIDTALDWRRSDLVRESPLLAQGWPEDRGVVLGRLHAALPVDSSSWGRSGHVASLQASLSLRYAKHLLWDALDVQERGSTEQEWRRALDLVGRVQPLLQMAAHSAIRAGIPGLQEEAEELLDSAEICAAICRSTQSRHTGDAMLKRVLDNSEDLDMEGLRLVADFYREAISHARDLDLESEARAHRALGHLYYNVLRMTDRGVDHYRLVIQMGVAMMPRQVEHTEWYREARAAVLKAQREAEAAEEKAKATARAPLMEELAEELRELKKAAEKGAHVLVRHVYEKHPPPGLSPDFSVTNEMVMGDRIKDTLRKAVIAYHPDKQVGKPAKWCILSEEITKELNCKYQNMK</sequence>
<dbReference type="Proteomes" id="UP001165080">
    <property type="component" value="Unassembled WGS sequence"/>
</dbReference>
<dbReference type="SUPFAM" id="SSF46565">
    <property type="entry name" value="Chaperone J-domain"/>
    <property type="match status" value="1"/>
</dbReference>
<dbReference type="PROSITE" id="PS50890">
    <property type="entry name" value="PUA"/>
    <property type="match status" value="1"/>
</dbReference>
<dbReference type="Gene3D" id="1.10.287.110">
    <property type="entry name" value="DnaJ domain"/>
    <property type="match status" value="1"/>
</dbReference>
<feature type="region of interest" description="Disordered" evidence="2">
    <location>
        <begin position="1"/>
        <end position="76"/>
    </location>
</feature>
<feature type="compositionally biased region" description="Basic and acidic residues" evidence="2">
    <location>
        <begin position="25"/>
        <end position="39"/>
    </location>
</feature>
<protein>
    <recommendedName>
        <fullName evidence="5">J domain-containing protein</fullName>
    </recommendedName>
</protein>